<evidence type="ECO:0000256" key="2">
    <source>
        <dbReference type="SAM" id="MobiDB-lite"/>
    </source>
</evidence>
<feature type="region of interest" description="Disordered" evidence="2">
    <location>
        <begin position="79"/>
        <end position="220"/>
    </location>
</feature>
<feature type="region of interest" description="Disordered" evidence="2">
    <location>
        <begin position="1"/>
        <end position="50"/>
    </location>
</feature>
<evidence type="ECO:0008006" key="7">
    <source>
        <dbReference type="Google" id="ProtNLM"/>
    </source>
</evidence>
<dbReference type="PANTHER" id="PTHR15565">
    <property type="entry name" value="AATF PROTEIN APOPTOSIS ANTAGONIZING TRANSCRIPTION FACTOR"/>
    <property type="match status" value="1"/>
</dbReference>
<protein>
    <recommendedName>
        <fullName evidence="7">Protein AATF</fullName>
    </recommendedName>
</protein>
<comment type="similarity">
    <text evidence="1">Belongs to the AATF family.</text>
</comment>
<accession>A0A6A4TI42</accession>
<evidence type="ECO:0000313" key="5">
    <source>
        <dbReference type="EMBL" id="KAF0042511.1"/>
    </source>
</evidence>
<evidence type="ECO:0000256" key="1">
    <source>
        <dbReference type="ARBA" id="ARBA00008966"/>
    </source>
</evidence>
<reference evidence="5 6" key="1">
    <citation type="submission" date="2019-06" db="EMBL/GenBank/DDBJ databases">
        <title>Draft genomes of female and male turbot (Scophthalmus maximus).</title>
        <authorList>
            <person name="Xu H."/>
            <person name="Xu X.-W."/>
            <person name="Shao C."/>
            <person name="Chen S."/>
        </authorList>
    </citation>
    <scope>NUCLEOTIDE SEQUENCE [LARGE SCALE GENOMIC DNA]</scope>
    <source>
        <strain evidence="5">Ysfricsl-2016a</strain>
        <tissue evidence="5">Blood</tissue>
    </source>
</reference>
<evidence type="ECO:0000313" key="6">
    <source>
        <dbReference type="Proteomes" id="UP000438429"/>
    </source>
</evidence>
<feature type="compositionally biased region" description="Basic and acidic residues" evidence="2">
    <location>
        <begin position="28"/>
        <end position="38"/>
    </location>
</feature>
<evidence type="ECO:0000259" key="4">
    <source>
        <dbReference type="Pfam" id="PF13339"/>
    </source>
</evidence>
<comment type="caution">
    <text evidence="5">The sequence shown here is derived from an EMBL/GenBank/DDBJ whole genome shotgun (WGS) entry which is preliminary data.</text>
</comment>
<dbReference type="InterPro" id="IPR025160">
    <property type="entry name" value="AATF"/>
</dbReference>
<sequence length="555" mass="62124">MAGSFSQQLEDLLNPLPKFADPEDDGDETTKARVVDKFNEDDDDEDGLGLSALRKHNTSLLSDTDGRYVGKAVSRKQLLMDIGGSGEEDEEEDDIDDDDDRDKEEEGGSIEGQEGDDSMVDEEADDDDNLEEDEDDDDDEELVGWKKGSDMTFPQGVDFHKLTEGMDDLGVSEDDAGYDDSAEETEGSDEDDASDDDDMEDDGDGDEEGTVRTFSKEKIDEEVEKGKAVKNQLALWDQLLEGRIKIQKALATANQLPQPQTLPEFRRRGGGEVAGALKNTHKALKALQRSLLELHDQLLCQNADTRPIAVGKTGAQGEDEEINSDEDEEAPAQEAGAPKRKLEMAEYPDFMAKRFAAFEPYRNATLQKWHDKTRLTMGKSSKGFGAFDRNILTQVEQVLMDKERLVRRTQTRRSEYRVLGKKEASALASETVPAEGEAAEHQLRANTHLKDVDADIFDDDDFYHQLLRELIERRTNAADPNDQVAMGKQWLAIQKLRSKIKKKVDTKASKGRKVRFHIHSKLMNFMAPVDQSSVSDEARSELYRGLFGQSSCVRE</sequence>
<dbReference type="AlphaFoldDB" id="A0A6A4TI42"/>
<dbReference type="GO" id="GO:0005730">
    <property type="term" value="C:nucleolus"/>
    <property type="evidence" value="ECO:0007669"/>
    <property type="project" value="TreeGrafter"/>
</dbReference>
<feature type="compositionally biased region" description="Acidic residues" evidence="2">
    <location>
        <begin position="317"/>
        <end position="331"/>
    </location>
</feature>
<feature type="compositionally biased region" description="Acidic residues" evidence="2">
    <location>
        <begin position="165"/>
        <end position="208"/>
    </location>
</feature>
<dbReference type="Pfam" id="PF08164">
    <property type="entry name" value="TRAUB"/>
    <property type="match status" value="1"/>
</dbReference>
<gene>
    <name evidence="5" type="ORF">F2P81_006043</name>
</gene>
<feature type="domain" description="AATF leucine zipper-containing" evidence="4">
    <location>
        <begin position="222"/>
        <end position="372"/>
    </location>
</feature>
<dbReference type="GO" id="GO:0006357">
    <property type="term" value="P:regulation of transcription by RNA polymerase II"/>
    <property type="evidence" value="ECO:0007669"/>
    <property type="project" value="TreeGrafter"/>
</dbReference>
<dbReference type="Proteomes" id="UP000438429">
    <property type="component" value="Unassembled WGS sequence"/>
</dbReference>
<dbReference type="Pfam" id="PF13339">
    <property type="entry name" value="AATF-Che1"/>
    <property type="match status" value="1"/>
</dbReference>
<feature type="region of interest" description="Disordered" evidence="2">
    <location>
        <begin position="312"/>
        <end position="338"/>
    </location>
</feature>
<dbReference type="EMBL" id="VEVO01000005">
    <property type="protein sequence ID" value="KAF0042511.1"/>
    <property type="molecule type" value="Genomic_DNA"/>
</dbReference>
<name>A0A6A4TI42_SCOMX</name>
<dbReference type="InterPro" id="IPR039223">
    <property type="entry name" value="AATF/Bfr2"/>
</dbReference>
<proteinExistence type="inferred from homology"/>
<feature type="compositionally biased region" description="Acidic residues" evidence="2">
    <location>
        <begin position="86"/>
        <end position="142"/>
    </location>
</feature>
<dbReference type="PANTHER" id="PTHR15565:SF0">
    <property type="entry name" value="PROTEIN AATF"/>
    <property type="match status" value="1"/>
</dbReference>
<feature type="domain" description="Apoptosis-antagonizing transcription factor C-terminal" evidence="3">
    <location>
        <begin position="463"/>
        <end position="547"/>
    </location>
</feature>
<evidence type="ECO:0000259" key="3">
    <source>
        <dbReference type="Pfam" id="PF08164"/>
    </source>
</evidence>
<organism evidence="5 6">
    <name type="scientific">Scophthalmus maximus</name>
    <name type="common">Turbot</name>
    <name type="synonym">Psetta maxima</name>
    <dbReference type="NCBI Taxonomy" id="52904"/>
    <lineage>
        <taxon>Eukaryota</taxon>
        <taxon>Metazoa</taxon>
        <taxon>Chordata</taxon>
        <taxon>Craniata</taxon>
        <taxon>Vertebrata</taxon>
        <taxon>Euteleostomi</taxon>
        <taxon>Actinopterygii</taxon>
        <taxon>Neopterygii</taxon>
        <taxon>Teleostei</taxon>
        <taxon>Neoteleostei</taxon>
        <taxon>Acanthomorphata</taxon>
        <taxon>Carangaria</taxon>
        <taxon>Pleuronectiformes</taxon>
        <taxon>Pleuronectoidei</taxon>
        <taxon>Scophthalmidae</taxon>
        <taxon>Scophthalmus</taxon>
    </lineage>
</organism>
<dbReference type="InterPro" id="IPR012617">
    <property type="entry name" value="AATF_C"/>
</dbReference>